<name>A0ABS9X1R1_9GAMM</name>
<keyword evidence="3" id="KW-1185">Reference proteome</keyword>
<evidence type="ECO:0000259" key="1">
    <source>
        <dbReference type="PROSITE" id="PS50404"/>
    </source>
</evidence>
<dbReference type="Pfam" id="PF13417">
    <property type="entry name" value="GST_N_3"/>
    <property type="match status" value="1"/>
</dbReference>
<reference evidence="2" key="1">
    <citation type="submission" date="2022-01" db="EMBL/GenBank/DDBJ databases">
        <title>Colwellia maritima, isolated from seawater.</title>
        <authorList>
            <person name="Kristyanto S."/>
            <person name="Jung J."/>
            <person name="Jeon C.O."/>
        </authorList>
    </citation>
    <scope>NUCLEOTIDE SEQUENCE</scope>
    <source>
        <strain evidence="2">MSW7</strain>
    </source>
</reference>
<dbReference type="PROSITE" id="PS50404">
    <property type="entry name" value="GST_NTER"/>
    <property type="match status" value="1"/>
</dbReference>
<proteinExistence type="predicted"/>
<dbReference type="InterPro" id="IPR050983">
    <property type="entry name" value="GST_Omega/HSP26"/>
</dbReference>
<dbReference type="SUPFAM" id="SSF47616">
    <property type="entry name" value="GST C-terminal domain-like"/>
    <property type="match status" value="1"/>
</dbReference>
<evidence type="ECO:0000313" key="3">
    <source>
        <dbReference type="Proteomes" id="UP001139646"/>
    </source>
</evidence>
<dbReference type="EMBL" id="JAKKSL010000002">
    <property type="protein sequence ID" value="MCI2284188.1"/>
    <property type="molecule type" value="Genomic_DNA"/>
</dbReference>
<dbReference type="InterPro" id="IPR036282">
    <property type="entry name" value="Glutathione-S-Trfase_C_sf"/>
</dbReference>
<dbReference type="InterPro" id="IPR054416">
    <property type="entry name" value="GST_UstS-like_C"/>
</dbReference>
<protein>
    <submittedName>
        <fullName evidence="2">Glutathione S-transferase N-terminal domain-containing protein</fullName>
    </submittedName>
</protein>
<dbReference type="Gene3D" id="1.20.1050.10">
    <property type="match status" value="1"/>
</dbReference>
<dbReference type="RefSeq" id="WP_242286641.1">
    <property type="nucleotide sequence ID" value="NZ_JAKKSL010000002.1"/>
</dbReference>
<sequence length="228" mass="26535">MTITLYELSGSDRNQFFSPHCWKTKLALVHKQLPHKTEPVWFTEKEKFAMSKQPLLPVITDGKKIINDSWTIAEYLEAKYHDSPRLFADDDTRAKAELFNQWVSTELSKHIPGILILDLYHLLAEQDKDYFRKTREERLGASLEVFGATPEKHIQGLQDELADVREILTTQDYLGGDTADYRDICLLGTFLWIANSSNKTFLNEDDPVYTWYQRVLNDYRMAIPDSIQ</sequence>
<dbReference type="InterPro" id="IPR004045">
    <property type="entry name" value="Glutathione_S-Trfase_N"/>
</dbReference>
<gene>
    <name evidence="2" type="ORF">L3081_13360</name>
</gene>
<feature type="domain" description="GST N-terminal" evidence="1">
    <location>
        <begin position="1"/>
        <end position="84"/>
    </location>
</feature>
<dbReference type="PANTHER" id="PTHR43968:SF6">
    <property type="entry name" value="GLUTATHIONE S-TRANSFERASE OMEGA"/>
    <property type="match status" value="1"/>
</dbReference>
<dbReference type="PANTHER" id="PTHR43968">
    <property type="match status" value="1"/>
</dbReference>
<dbReference type="Gene3D" id="3.40.30.10">
    <property type="entry name" value="Glutaredoxin"/>
    <property type="match status" value="1"/>
</dbReference>
<evidence type="ECO:0000313" key="2">
    <source>
        <dbReference type="EMBL" id="MCI2284188.1"/>
    </source>
</evidence>
<comment type="caution">
    <text evidence="2">The sequence shown here is derived from an EMBL/GenBank/DDBJ whole genome shotgun (WGS) entry which is preliminary data.</text>
</comment>
<accession>A0ABS9X1R1</accession>
<dbReference type="SUPFAM" id="SSF52833">
    <property type="entry name" value="Thioredoxin-like"/>
    <property type="match status" value="1"/>
</dbReference>
<dbReference type="Pfam" id="PF22041">
    <property type="entry name" value="GST_C_7"/>
    <property type="match status" value="1"/>
</dbReference>
<dbReference type="Proteomes" id="UP001139646">
    <property type="component" value="Unassembled WGS sequence"/>
</dbReference>
<organism evidence="2 3">
    <name type="scientific">Colwellia maritima</name>
    <dbReference type="NCBI Taxonomy" id="2912588"/>
    <lineage>
        <taxon>Bacteria</taxon>
        <taxon>Pseudomonadati</taxon>
        <taxon>Pseudomonadota</taxon>
        <taxon>Gammaproteobacteria</taxon>
        <taxon>Alteromonadales</taxon>
        <taxon>Colwelliaceae</taxon>
        <taxon>Colwellia</taxon>
    </lineage>
</organism>
<dbReference type="InterPro" id="IPR036249">
    <property type="entry name" value="Thioredoxin-like_sf"/>
</dbReference>